<evidence type="ECO:0000313" key="2">
    <source>
        <dbReference type="Proteomes" id="UP000326289"/>
    </source>
</evidence>
<evidence type="ECO:0000313" key="1">
    <source>
        <dbReference type="EMBL" id="KAB8275425.1"/>
    </source>
</evidence>
<organism evidence="1 2">
    <name type="scientific">Aspergillus minisclerotigenes</name>
    <dbReference type="NCBI Taxonomy" id="656917"/>
    <lineage>
        <taxon>Eukaryota</taxon>
        <taxon>Fungi</taxon>
        <taxon>Dikarya</taxon>
        <taxon>Ascomycota</taxon>
        <taxon>Pezizomycotina</taxon>
        <taxon>Eurotiomycetes</taxon>
        <taxon>Eurotiomycetidae</taxon>
        <taxon>Eurotiales</taxon>
        <taxon>Aspergillaceae</taxon>
        <taxon>Aspergillus</taxon>
        <taxon>Aspergillus subgen. Circumdati</taxon>
    </lineage>
</organism>
<sequence>MADDLRVWNIFLSGRLSVRSSPAQLVLLCTTDPTSTIITHAPDGSFIPEARLPSMVVGGIMVPVGMFWLAGTGSAKHPMAESSARQFLGLNYCVLVLPPGDLEEAIGLFTKAVEVTPNTDPTLISYLSNLGSSLEGRYDLFGHRGFLEDATWLSRKLERRYKRTENINDLEETIRVLHQAVDATPANDSNLLTYLANQIDSLESRYYRREVISDLECAIRLSRKAVKILPVGHPDFAGWLRNLAVKLEAPYNRITELEDLEQAIQLSRQAITVTQDGHHNRTRTLAIWRISLERDISVHETYVA</sequence>
<accession>A0A5N6J9G8</accession>
<protein>
    <submittedName>
        <fullName evidence="1">Uncharacterized protein</fullName>
    </submittedName>
</protein>
<dbReference type="Proteomes" id="UP000326289">
    <property type="component" value="Unassembled WGS sequence"/>
</dbReference>
<name>A0A5N6J9G8_9EURO</name>
<reference evidence="1 2" key="1">
    <citation type="submission" date="2019-04" db="EMBL/GenBank/DDBJ databases">
        <title>Fungal friends and foes A comparative genomics study of 23 Aspergillus species from section Flavi.</title>
        <authorList>
            <consortium name="DOE Joint Genome Institute"/>
            <person name="Kjaerbolling I."/>
            <person name="Vesth T.C."/>
            <person name="Frisvad J.C."/>
            <person name="Nybo J.L."/>
            <person name="Theobald S."/>
            <person name="Kildgaard S."/>
            <person name="Petersen T.I."/>
            <person name="Kuo A."/>
            <person name="Sato A."/>
            <person name="Lyhne E.K."/>
            <person name="Kogle M.E."/>
            <person name="Wiebenga A."/>
            <person name="Kun R.S."/>
            <person name="Lubbers R.J."/>
            <person name="Makela M.R."/>
            <person name="Barry K."/>
            <person name="Chovatia M."/>
            <person name="Clum A."/>
            <person name="Daum C."/>
            <person name="Haridas S."/>
            <person name="He G."/>
            <person name="LaButti K."/>
            <person name="Lipzen A."/>
            <person name="Mondo S."/>
            <person name="Pangilinan J."/>
            <person name="Riley R."/>
            <person name="Salamov A."/>
            <person name="Simmons B.A."/>
            <person name="Magnuson J.K."/>
            <person name="Henrissat B."/>
            <person name="Mortensen U.H."/>
            <person name="Larsen T.O."/>
            <person name="De vries R.P."/>
            <person name="Grigoriev I.V."/>
            <person name="Machida M."/>
            <person name="Baker S.E."/>
            <person name="Andersen M.R."/>
        </authorList>
    </citation>
    <scope>NUCLEOTIDE SEQUENCE [LARGE SCALE GENOMIC DNA]</scope>
    <source>
        <strain evidence="1 2">CBS 117635</strain>
    </source>
</reference>
<dbReference type="AlphaFoldDB" id="A0A5N6J9G8"/>
<dbReference type="Gene3D" id="1.25.40.10">
    <property type="entry name" value="Tetratricopeptide repeat domain"/>
    <property type="match status" value="1"/>
</dbReference>
<gene>
    <name evidence="1" type="ORF">BDV30DRAFT_236792</name>
</gene>
<dbReference type="EMBL" id="ML732782">
    <property type="protein sequence ID" value="KAB8275425.1"/>
    <property type="molecule type" value="Genomic_DNA"/>
</dbReference>
<proteinExistence type="predicted"/>
<dbReference type="InterPro" id="IPR011990">
    <property type="entry name" value="TPR-like_helical_dom_sf"/>
</dbReference>
<keyword evidence="2" id="KW-1185">Reference proteome</keyword>
<dbReference type="SUPFAM" id="SSF48452">
    <property type="entry name" value="TPR-like"/>
    <property type="match status" value="1"/>
</dbReference>